<dbReference type="PANTHER" id="PTHR35526">
    <property type="entry name" value="ANTI-SIGMA-F FACTOR RSBW-RELATED"/>
    <property type="match status" value="1"/>
</dbReference>
<dbReference type="CDD" id="cd16936">
    <property type="entry name" value="HATPase_RsbW-like"/>
    <property type="match status" value="1"/>
</dbReference>
<organism evidence="3 4">
    <name type="scientific">Roseiflexus castenholzii (strain DSM 13941 / HLO8)</name>
    <dbReference type="NCBI Taxonomy" id="383372"/>
    <lineage>
        <taxon>Bacteria</taxon>
        <taxon>Bacillati</taxon>
        <taxon>Chloroflexota</taxon>
        <taxon>Chloroflexia</taxon>
        <taxon>Chloroflexales</taxon>
        <taxon>Roseiflexineae</taxon>
        <taxon>Roseiflexaceae</taxon>
        <taxon>Roseiflexus</taxon>
    </lineage>
</organism>
<dbReference type="InterPro" id="IPR003594">
    <property type="entry name" value="HATPase_dom"/>
</dbReference>
<dbReference type="OrthoDB" id="163538at2"/>
<feature type="domain" description="Histidine kinase/HSP90-like ATPase" evidence="2">
    <location>
        <begin position="15"/>
        <end position="139"/>
    </location>
</feature>
<evidence type="ECO:0000256" key="1">
    <source>
        <dbReference type="ARBA" id="ARBA00022527"/>
    </source>
</evidence>
<protein>
    <submittedName>
        <fullName evidence="3">Putative anti-sigma regulatory factor, serine/threonine protein kinase</fullName>
    </submittedName>
</protein>
<dbReference type="RefSeq" id="WP_012122552.1">
    <property type="nucleotide sequence ID" value="NC_009767.1"/>
</dbReference>
<name>A7NRD5_ROSCS</name>
<dbReference type="EMBL" id="CP000804">
    <property type="protein sequence ID" value="ABU60131.1"/>
    <property type="molecule type" value="Genomic_DNA"/>
</dbReference>
<dbReference type="GO" id="GO:0004674">
    <property type="term" value="F:protein serine/threonine kinase activity"/>
    <property type="evidence" value="ECO:0007669"/>
    <property type="project" value="UniProtKB-KW"/>
</dbReference>
<evidence type="ECO:0000313" key="3">
    <source>
        <dbReference type="EMBL" id="ABU60131.1"/>
    </source>
</evidence>
<dbReference type="Proteomes" id="UP000000263">
    <property type="component" value="Chromosome"/>
</dbReference>
<dbReference type="eggNOG" id="COG2172">
    <property type="taxonomic scope" value="Bacteria"/>
</dbReference>
<dbReference type="AlphaFoldDB" id="A7NRD5"/>
<dbReference type="InterPro" id="IPR036890">
    <property type="entry name" value="HATPase_C_sf"/>
</dbReference>
<keyword evidence="3" id="KW-0808">Transferase</keyword>
<dbReference type="KEGG" id="rca:Rcas_4099"/>
<sequence length="147" mass="15927">MSNVSSPLSLELSIPSEFGYERVVREAVASFARRIGLSSERVEDLKTAVSEACLNAIEHGNAQTAGMRVGVTCVWENDGLTVRVLDHGLRCYTGHVAPCIACKVHGEAPLRGMGLYLIAQLVDTYGFETSPDGGNVLYMHMHTRSMA</sequence>
<dbReference type="Pfam" id="PF13581">
    <property type="entry name" value="HATPase_c_2"/>
    <property type="match status" value="1"/>
</dbReference>
<gene>
    <name evidence="3" type="ordered locus">Rcas_4099</name>
</gene>
<keyword evidence="1 3" id="KW-0723">Serine/threonine-protein kinase</keyword>
<dbReference type="PANTHER" id="PTHR35526:SF3">
    <property type="entry name" value="ANTI-SIGMA-F FACTOR RSBW"/>
    <property type="match status" value="1"/>
</dbReference>
<dbReference type="InterPro" id="IPR050267">
    <property type="entry name" value="Anti-sigma-factor_SerPK"/>
</dbReference>
<keyword evidence="3" id="KW-0418">Kinase</keyword>
<evidence type="ECO:0000313" key="4">
    <source>
        <dbReference type="Proteomes" id="UP000000263"/>
    </source>
</evidence>
<keyword evidence="4" id="KW-1185">Reference proteome</keyword>
<dbReference type="Gene3D" id="3.30.565.10">
    <property type="entry name" value="Histidine kinase-like ATPase, C-terminal domain"/>
    <property type="match status" value="1"/>
</dbReference>
<proteinExistence type="predicted"/>
<dbReference type="STRING" id="383372.Rcas_4099"/>
<dbReference type="SUPFAM" id="SSF55874">
    <property type="entry name" value="ATPase domain of HSP90 chaperone/DNA topoisomerase II/histidine kinase"/>
    <property type="match status" value="1"/>
</dbReference>
<evidence type="ECO:0000259" key="2">
    <source>
        <dbReference type="Pfam" id="PF13581"/>
    </source>
</evidence>
<reference evidence="3 4" key="1">
    <citation type="submission" date="2007-08" db="EMBL/GenBank/DDBJ databases">
        <title>Complete sequence of Roseiflexus castenholzii DSM 13941.</title>
        <authorList>
            <consortium name="US DOE Joint Genome Institute"/>
            <person name="Copeland A."/>
            <person name="Lucas S."/>
            <person name="Lapidus A."/>
            <person name="Barry K."/>
            <person name="Glavina del Rio T."/>
            <person name="Dalin E."/>
            <person name="Tice H."/>
            <person name="Pitluck S."/>
            <person name="Thompson L.S."/>
            <person name="Brettin T."/>
            <person name="Bruce D."/>
            <person name="Detter J.C."/>
            <person name="Han C."/>
            <person name="Tapia R."/>
            <person name="Schmutz J."/>
            <person name="Larimer F."/>
            <person name="Land M."/>
            <person name="Hauser L."/>
            <person name="Kyrpides N."/>
            <person name="Mikhailova N."/>
            <person name="Bryant D.A."/>
            <person name="Hanada S."/>
            <person name="Tsukatani Y."/>
            <person name="Richardson P."/>
        </authorList>
    </citation>
    <scope>NUCLEOTIDE SEQUENCE [LARGE SCALE GENOMIC DNA]</scope>
    <source>
        <strain evidence="4">DSM 13941 / HLO8</strain>
    </source>
</reference>
<accession>A7NRD5</accession>
<dbReference type="HOGENOM" id="CLU_090336_11_1_0"/>